<comment type="caution">
    <text evidence="3">The sequence shown here is derived from an EMBL/GenBank/DDBJ whole genome shotgun (WGS) entry which is preliminary data.</text>
</comment>
<dbReference type="SUPFAM" id="SSF103247">
    <property type="entry name" value="TT1751-like"/>
    <property type="match status" value="1"/>
</dbReference>
<evidence type="ECO:0000313" key="3">
    <source>
        <dbReference type="EMBL" id="MCG5072418.1"/>
    </source>
</evidence>
<dbReference type="EMBL" id="JAKLJA010000002">
    <property type="protein sequence ID" value="MCG5072418.1"/>
    <property type="molecule type" value="Genomic_DNA"/>
</dbReference>
<dbReference type="AlphaFoldDB" id="A0A9X1RJH0"/>
<organism evidence="3 4">
    <name type="scientific">Paraburkholderia tagetis</name>
    <dbReference type="NCBI Taxonomy" id="2913261"/>
    <lineage>
        <taxon>Bacteria</taxon>
        <taxon>Pseudomonadati</taxon>
        <taxon>Pseudomonadota</taxon>
        <taxon>Betaproteobacteria</taxon>
        <taxon>Burkholderiales</taxon>
        <taxon>Burkholderiaceae</taxon>
        <taxon>Paraburkholderia</taxon>
    </lineage>
</organism>
<dbReference type="Pfam" id="PF03625">
    <property type="entry name" value="DUF302"/>
    <property type="match status" value="1"/>
</dbReference>
<sequence>MTSPSSRPIALVGAIGLALYLLAISPSALADPGTKTINTPQHFDETVSRLEKAVIDNKMSVVAKASASKGAASRGIKIPGNTVLMVFRNDYAVRMLKASVPAGIEAPLRIYVTENANGSNITYRSPSATFAPYKNAELDALASELDPIFDKIVADATKR</sequence>
<dbReference type="Proteomes" id="UP001139308">
    <property type="component" value="Unassembled WGS sequence"/>
</dbReference>
<feature type="signal peptide" evidence="1">
    <location>
        <begin position="1"/>
        <end position="30"/>
    </location>
</feature>
<accession>A0A9X1RJH0</accession>
<reference evidence="3" key="1">
    <citation type="submission" date="2022-01" db="EMBL/GenBank/DDBJ databases">
        <title>Genome sequence and assembly of Parabukholderia sp. RG36.</title>
        <authorList>
            <person name="Chhetri G."/>
        </authorList>
    </citation>
    <scope>NUCLEOTIDE SEQUENCE</scope>
    <source>
        <strain evidence="3">RG36</strain>
    </source>
</reference>
<name>A0A9X1RJH0_9BURK</name>
<gene>
    <name evidence="3" type="ORF">L5014_03420</name>
</gene>
<dbReference type="PANTHER" id="PTHR38342">
    <property type="entry name" value="SLR5037 PROTEIN"/>
    <property type="match status" value="1"/>
</dbReference>
<protein>
    <submittedName>
        <fullName evidence="3">DUF302 domain-containing protein</fullName>
    </submittedName>
</protein>
<feature type="domain" description="DUF302" evidence="2">
    <location>
        <begin position="68"/>
        <end position="125"/>
    </location>
</feature>
<dbReference type="PANTHER" id="PTHR38342:SF2">
    <property type="entry name" value="INNER MEMBRANE OR EXPORTED"/>
    <property type="match status" value="1"/>
</dbReference>
<evidence type="ECO:0000259" key="2">
    <source>
        <dbReference type="Pfam" id="PF03625"/>
    </source>
</evidence>
<evidence type="ECO:0000256" key="1">
    <source>
        <dbReference type="SAM" id="SignalP"/>
    </source>
</evidence>
<feature type="chain" id="PRO_5040979630" evidence="1">
    <location>
        <begin position="31"/>
        <end position="159"/>
    </location>
</feature>
<proteinExistence type="predicted"/>
<dbReference type="RefSeq" id="WP_238462190.1">
    <property type="nucleotide sequence ID" value="NZ_JAKLJA010000002.1"/>
</dbReference>
<dbReference type="Gene3D" id="3.30.310.70">
    <property type="entry name" value="TT1751-like domain"/>
    <property type="match status" value="1"/>
</dbReference>
<dbReference type="CDD" id="cd14797">
    <property type="entry name" value="DUF302"/>
    <property type="match status" value="1"/>
</dbReference>
<dbReference type="InterPro" id="IPR005180">
    <property type="entry name" value="DUF302"/>
</dbReference>
<keyword evidence="1" id="KW-0732">Signal</keyword>
<evidence type="ECO:0000313" key="4">
    <source>
        <dbReference type="Proteomes" id="UP001139308"/>
    </source>
</evidence>
<dbReference type="InterPro" id="IPR035923">
    <property type="entry name" value="TT1751-like_sf"/>
</dbReference>
<keyword evidence="4" id="KW-1185">Reference proteome</keyword>